<organism evidence="2 3">
    <name type="scientific">Syntrophaceticus schinkii</name>
    <dbReference type="NCBI Taxonomy" id="499207"/>
    <lineage>
        <taxon>Bacteria</taxon>
        <taxon>Bacillati</taxon>
        <taxon>Bacillota</taxon>
        <taxon>Clostridia</taxon>
        <taxon>Thermoanaerobacterales</taxon>
        <taxon>Thermoanaerobacterales Family III. Incertae Sedis</taxon>
        <taxon>Syntrophaceticus</taxon>
    </lineage>
</organism>
<protein>
    <submittedName>
        <fullName evidence="2">Uncharacterized protein</fullName>
    </submittedName>
</protein>
<dbReference type="Proteomes" id="UP000046155">
    <property type="component" value="Unassembled WGS sequence"/>
</dbReference>
<dbReference type="RefSeq" id="WP_044666315.1">
    <property type="nucleotide sequence ID" value="NZ_CDRZ01000299.1"/>
</dbReference>
<feature type="transmembrane region" description="Helical" evidence="1">
    <location>
        <begin position="35"/>
        <end position="58"/>
    </location>
</feature>
<proteinExistence type="predicted"/>
<name>A0A0B7MSC4_9FIRM</name>
<gene>
    <name evidence="2" type="ORF">SSCH_970005</name>
</gene>
<sequence>MEPLEAIQTLIFMSVVVEALTAIFRHFISGRASEFVTIVVGVTLCFAYNVGIFTILGLETKYPIVDYVISGIIISQGSHALSELFKLRQK</sequence>
<dbReference type="OrthoDB" id="2085013at2"/>
<accession>A0A0B7MSC4</accession>
<reference evidence="3" key="1">
    <citation type="submission" date="2015-01" db="EMBL/GenBank/DDBJ databases">
        <authorList>
            <person name="Manzoor Shahid"/>
            <person name="Zubair Saima"/>
        </authorList>
    </citation>
    <scope>NUCLEOTIDE SEQUENCE [LARGE SCALE GENOMIC DNA]</scope>
    <source>
        <strain evidence="3">Sp3</strain>
    </source>
</reference>
<evidence type="ECO:0000313" key="3">
    <source>
        <dbReference type="Proteomes" id="UP000046155"/>
    </source>
</evidence>
<keyword evidence="1" id="KW-1133">Transmembrane helix</keyword>
<keyword evidence="1" id="KW-0472">Membrane</keyword>
<evidence type="ECO:0000313" key="2">
    <source>
        <dbReference type="EMBL" id="CEO90582.1"/>
    </source>
</evidence>
<feature type="transmembrane region" description="Helical" evidence="1">
    <location>
        <begin position="6"/>
        <end position="28"/>
    </location>
</feature>
<evidence type="ECO:0000256" key="1">
    <source>
        <dbReference type="SAM" id="Phobius"/>
    </source>
</evidence>
<dbReference type="AlphaFoldDB" id="A0A0B7MSC4"/>
<keyword evidence="1" id="KW-0812">Transmembrane</keyword>
<dbReference type="EMBL" id="CDRZ01000299">
    <property type="protein sequence ID" value="CEO90582.1"/>
    <property type="molecule type" value="Genomic_DNA"/>
</dbReference>
<keyword evidence="3" id="KW-1185">Reference proteome</keyword>